<dbReference type="RefSeq" id="WP_025728656.1">
    <property type="nucleotide sequence ID" value="NZ_JAAIWK010000051.1"/>
</dbReference>
<evidence type="ECO:0000313" key="1">
    <source>
        <dbReference type="EMBL" id="KHD86133.1"/>
    </source>
</evidence>
<dbReference type="AlphaFoldDB" id="A0A0A6VF89"/>
<accession>A0A0A6VF89</accession>
<evidence type="ECO:0008006" key="3">
    <source>
        <dbReference type="Google" id="ProtNLM"/>
    </source>
</evidence>
<reference evidence="1 2" key="1">
    <citation type="submission" date="2014-10" db="EMBL/GenBank/DDBJ databases">
        <title>Draft genome of phytase producing Bacillus ginsengihumi strain M2.11.</title>
        <authorList>
            <person name="Toymentseva A."/>
            <person name="Boulygina E.A."/>
            <person name="Kazakov S.V."/>
            <person name="Kayumov I."/>
            <person name="Suleimanova A.D."/>
            <person name="Mardanova A.M."/>
            <person name="Maria S.N."/>
            <person name="Sergey M.Y."/>
            <person name="Sharipova M.R."/>
        </authorList>
    </citation>
    <scope>NUCLEOTIDE SEQUENCE [LARGE SCALE GENOMIC DNA]</scope>
    <source>
        <strain evidence="1 2">M2.11</strain>
    </source>
</reference>
<dbReference type="Proteomes" id="UP000030588">
    <property type="component" value="Unassembled WGS sequence"/>
</dbReference>
<comment type="caution">
    <text evidence="1">The sequence shown here is derived from an EMBL/GenBank/DDBJ whole genome shotgun (WGS) entry which is preliminary data.</text>
</comment>
<protein>
    <recommendedName>
        <fullName evidence="3">Branched-chain amino acid aminotransferase</fullName>
    </recommendedName>
</protein>
<proteinExistence type="predicted"/>
<gene>
    <name evidence="1" type="ORF">NG54_05115</name>
</gene>
<sequence>MMRTQLLQYISNNAIKNNGEEKIIHLCKDEKEYAEQHSIISDDIKVILEEASFRFKDAYIERCDKETDDTITEVELSFLNQPITYLKNHQKEFIYLESDWFDVIKVDSISLEVDDVFGIYDCLLGLKLPKKAESSIKSFLNGTLLEGAIFSLMFNQQDGLWDFNISLNHITGFREDMSIMDAYTLIYEFLFSLIVAIEEEK</sequence>
<name>A0A0A6VF89_9BACI</name>
<dbReference type="EMBL" id="JRUN01000010">
    <property type="protein sequence ID" value="KHD86133.1"/>
    <property type="molecule type" value="Genomic_DNA"/>
</dbReference>
<organism evidence="1 2">
    <name type="scientific">Heyndrickxia ginsengihumi</name>
    <dbReference type="NCBI Taxonomy" id="363870"/>
    <lineage>
        <taxon>Bacteria</taxon>
        <taxon>Bacillati</taxon>
        <taxon>Bacillota</taxon>
        <taxon>Bacilli</taxon>
        <taxon>Bacillales</taxon>
        <taxon>Bacillaceae</taxon>
        <taxon>Heyndrickxia</taxon>
    </lineage>
</organism>
<evidence type="ECO:0000313" key="2">
    <source>
        <dbReference type="Proteomes" id="UP000030588"/>
    </source>
</evidence>
<dbReference type="STRING" id="363870.NG54_05115"/>